<evidence type="ECO:0000313" key="4">
    <source>
        <dbReference type="Proteomes" id="UP000492821"/>
    </source>
</evidence>
<accession>A0A7E4VEK7</accession>
<dbReference type="AlphaFoldDB" id="A0A7E4VEK7"/>
<reference evidence="5" key="2">
    <citation type="submission" date="2020-10" db="UniProtKB">
        <authorList>
            <consortium name="WormBaseParasite"/>
        </authorList>
    </citation>
    <scope>IDENTIFICATION</scope>
</reference>
<organism evidence="4 5">
    <name type="scientific">Panagrellus redivivus</name>
    <name type="common">Microworm</name>
    <dbReference type="NCBI Taxonomy" id="6233"/>
    <lineage>
        <taxon>Eukaryota</taxon>
        <taxon>Metazoa</taxon>
        <taxon>Ecdysozoa</taxon>
        <taxon>Nematoda</taxon>
        <taxon>Chromadorea</taxon>
        <taxon>Rhabditida</taxon>
        <taxon>Tylenchina</taxon>
        <taxon>Panagrolaimomorpha</taxon>
        <taxon>Panagrolaimoidea</taxon>
        <taxon>Panagrolaimidae</taxon>
        <taxon>Panagrellus</taxon>
    </lineage>
</organism>
<dbReference type="InterPro" id="IPR036259">
    <property type="entry name" value="MFS_trans_sf"/>
</dbReference>
<dbReference type="InterPro" id="IPR011701">
    <property type="entry name" value="MFS"/>
</dbReference>
<feature type="domain" description="Major facilitator superfamily (MFS) profile" evidence="3">
    <location>
        <begin position="1"/>
        <end position="401"/>
    </location>
</feature>
<proteinExistence type="predicted"/>
<dbReference type="WBParaSite" id="Pan_g19514.t1">
    <property type="protein sequence ID" value="Pan_g19514.t1"/>
    <property type="gene ID" value="Pan_g19514"/>
</dbReference>
<evidence type="ECO:0000256" key="2">
    <source>
        <dbReference type="SAM" id="Phobius"/>
    </source>
</evidence>
<evidence type="ECO:0000259" key="3">
    <source>
        <dbReference type="PROSITE" id="PS50850"/>
    </source>
</evidence>
<feature type="transmembrane region" description="Helical" evidence="2">
    <location>
        <begin position="284"/>
        <end position="302"/>
    </location>
</feature>
<feature type="transmembrane region" description="Helical" evidence="2">
    <location>
        <begin position="40"/>
        <end position="60"/>
    </location>
</feature>
<dbReference type="Proteomes" id="UP000492821">
    <property type="component" value="Unassembled WGS sequence"/>
</dbReference>
<protein>
    <submittedName>
        <fullName evidence="5">MFS domain-containing protein</fullName>
    </submittedName>
</protein>
<feature type="transmembrane region" description="Helical" evidence="2">
    <location>
        <begin position="126"/>
        <end position="148"/>
    </location>
</feature>
<keyword evidence="2" id="KW-0472">Membrane</keyword>
<evidence type="ECO:0000313" key="5">
    <source>
        <dbReference type="WBParaSite" id="Pan_g19514.t1"/>
    </source>
</evidence>
<dbReference type="PANTHER" id="PTHR45757">
    <property type="entry name" value="PROTEIN CBG23364-RELATED"/>
    <property type="match status" value="1"/>
</dbReference>
<dbReference type="GO" id="GO:0022857">
    <property type="term" value="F:transmembrane transporter activity"/>
    <property type="evidence" value="ECO:0007669"/>
    <property type="project" value="InterPro"/>
</dbReference>
<dbReference type="Gene3D" id="1.20.1250.20">
    <property type="entry name" value="MFS general substrate transporter like domains"/>
    <property type="match status" value="2"/>
</dbReference>
<feature type="transmembrane region" description="Helical" evidence="2">
    <location>
        <begin position="374"/>
        <end position="396"/>
    </location>
</feature>
<dbReference type="Pfam" id="PF07690">
    <property type="entry name" value="MFS_1"/>
    <property type="match status" value="1"/>
</dbReference>
<dbReference type="GO" id="GO:0016020">
    <property type="term" value="C:membrane"/>
    <property type="evidence" value="ECO:0007669"/>
    <property type="project" value="UniProtKB-SubCell"/>
</dbReference>
<evidence type="ECO:0000256" key="1">
    <source>
        <dbReference type="ARBA" id="ARBA00004141"/>
    </source>
</evidence>
<dbReference type="PROSITE" id="PS50850">
    <property type="entry name" value="MFS"/>
    <property type="match status" value="1"/>
</dbReference>
<dbReference type="PANTHER" id="PTHR45757:SF11">
    <property type="entry name" value="MAJOR FACILITATOR SUPERFAMILY (MFS) PROFILE DOMAIN-CONTAINING PROTEIN"/>
    <property type="match status" value="1"/>
</dbReference>
<comment type="subcellular location">
    <subcellularLocation>
        <location evidence="1">Membrane</location>
        <topology evidence="1">Multi-pass membrane protein</topology>
    </subcellularLocation>
</comment>
<dbReference type="InterPro" id="IPR020846">
    <property type="entry name" value="MFS_dom"/>
</dbReference>
<keyword evidence="2" id="KW-1133">Transmembrane helix</keyword>
<feature type="transmembrane region" description="Helical" evidence="2">
    <location>
        <begin position="221"/>
        <end position="241"/>
    </location>
</feature>
<feature type="transmembrane region" description="Helical" evidence="2">
    <location>
        <begin position="308"/>
        <end position="329"/>
    </location>
</feature>
<keyword evidence="2" id="KW-0812">Transmembrane</keyword>
<reference evidence="4" key="1">
    <citation type="journal article" date="2013" name="Genetics">
        <title>The draft genome and transcriptome of Panagrellus redivivus are shaped by the harsh demands of a free-living lifestyle.</title>
        <authorList>
            <person name="Srinivasan J."/>
            <person name="Dillman A.R."/>
            <person name="Macchietto M.G."/>
            <person name="Heikkinen L."/>
            <person name="Lakso M."/>
            <person name="Fracchia K.M."/>
            <person name="Antoshechkin I."/>
            <person name="Mortazavi A."/>
            <person name="Wong G."/>
            <person name="Sternberg P.W."/>
        </authorList>
    </citation>
    <scope>NUCLEOTIDE SEQUENCE [LARGE SCALE GENOMIC DNA]</scope>
    <source>
        <strain evidence="4">MT8872</strain>
    </source>
</reference>
<keyword evidence="4" id="KW-1185">Reference proteome</keyword>
<sequence length="414" mass="45806">MLTVVGANMLAFNFTVICMFKEDLDESGNKTVLYSHTDHSWLVSAVAFGNLIGILPLITFAHRWDTRWVFTFYGLVSGISMLLMPLAVSVHFAFVFVLRMMQGFGSSTSYTSVGSIVNSWAPLKSVGMYISLLSTFIQLGPLLAFPVSGAFCTSALGWQAVYYLFGGLTIFVFVIFAVLYRDTASEHPCITKSEVSTILEERVPLSSQTPHVPYKALFTDLVIWGTIASTFAVTIGVQFMVNYGPSYLNKVLKISIKDTTLASALPYVLALVTKFIVGPVSDSMTCVAQLPICICFIIMAAAPENLDWLVQIVYSLVSLFSAFNTVGVFKCIQLVARQHANIIMGLLSVTTSVVMLLLPLLIEALAPEYTRQQWALILYLLSGTIAIMVVFFNIVCRTEPRYWTILNNKSQTRR</sequence>
<feature type="transmembrane region" description="Helical" evidence="2">
    <location>
        <begin position="341"/>
        <end position="362"/>
    </location>
</feature>
<feature type="transmembrane region" description="Helical" evidence="2">
    <location>
        <begin position="261"/>
        <end position="277"/>
    </location>
</feature>
<name>A0A7E4VEK7_PANRE</name>
<feature type="transmembrane region" description="Helical" evidence="2">
    <location>
        <begin position="72"/>
        <end position="98"/>
    </location>
</feature>
<dbReference type="SUPFAM" id="SSF103473">
    <property type="entry name" value="MFS general substrate transporter"/>
    <property type="match status" value="1"/>
</dbReference>
<feature type="transmembrane region" description="Helical" evidence="2">
    <location>
        <begin position="160"/>
        <end position="180"/>
    </location>
</feature>